<evidence type="ECO:0000313" key="4">
    <source>
        <dbReference type="Proteomes" id="UP000295506"/>
    </source>
</evidence>
<accession>A0A126QM58</accession>
<keyword evidence="3" id="KW-1185">Reference proteome</keyword>
<reference evidence="1 3" key="1">
    <citation type="journal article" date="2016" name="Front. Microbiol.">
        <title>Genome Sequence of the Piezophilic, Mesophilic Sulfate-Reducing Bacterium Desulfovibrio indicus J2T.</title>
        <authorList>
            <person name="Cao J."/>
            <person name="Maignien L."/>
            <person name="Shao Z."/>
            <person name="Alain K."/>
            <person name="Jebbar M."/>
        </authorList>
    </citation>
    <scope>NUCLEOTIDE SEQUENCE [LARGE SCALE GENOMIC DNA]</scope>
    <source>
        <strain evidence="1 3">J2</strain>
    </source>
</reference>
<evidence type="ECO:0000313" key="2">
    <source>
        <dbReference type="EMBL" id="TDT91890.1"/>
    </source>
</evidence>
<evidence type="ECO:0000313" key="1">
    <source>
        <dbReference type="EMBL" id="AMK10897.1"/>
    </source>
</evidence>
<dbReference type="Proteomes" id="UP000055611">
    <property type="component" value="Chromosome"/>
</dbReference>
<protein>
    <submittedName>
        <fullName evidence="2">AsmA-like protein</fullName>
    </submittedName>
</protein>
<dbReference type="KEGG" id="dej:AWY79_07135"/>
<sequence length="716" mass="75872">MNRRVVFVWGPLATLAVLAGVLGLLRVYLAEATELLVQELTGAGARVERIDIGYLPPSVTLHNVAFDTGSGRFEAPRIDLYPDFSRLMEGEVSLDRAVLDRPLLRTGGPDGSEGPGGAMDPALLPRSLRIRDASLVVDRDGVPGSPVSFSADVEKRAVGAGFVVNSMSIPEFGLTFGGTVDVDSADSLKIGVNARHGTFNPSRLLEFLRRFNYLDAPQLAMFGGTQKIAAEAFRLDFDAGTGAVAFAARSLSVDASGLADVAVEAVPGGDWALTCREGTLDAAQMVALVRAHPEGGKHFADGVHTLGLNELAAEGALSLRDVRVQSRTGATGPTGSLSLASPSLKLSLVSSRGEKQDVVLENFDGTVTLKDGRPLVGVNRLELASSAGGSGSLKGELSFPFALAGTRFQAEARQLDWFGTVLDGTADKKDSSRTTFDVIVNSGSVQLAAKGLARRELGGRGNWSVVFDDFRLAAGGSEADGEDKPFDFGFIRDASMSGTIVARRLQYNDLPVIRDLSAKVVPAEGGLVIRGRGRVCLMRADLEMAFAPDALAASVAVTGKGVPLPGVLGCFVDELPVYLRGRLTVQANFLMQGGSGRELRKSLRGSVVTRLQGMQVLKLSNLDRRLGFFMEIMNAVNLEPDMGDTLSFRDGLVSASMGNGRVELKAVRFGGERVSVDGKGNFDLADKRLRLDAKVGTPFGVNKDVSIDMILAEEKS</sequence>
<dbReference type="EMBL" id="CP014206">
    <property type="protein sequence ID" value="AMK10897.1"/>
    <property type="molecule type" value="Genomic_DNA"/>
</dbReference>
<dbReference type="OrthoDB" id="5439010at2"/>
<gene>
    <name evidence="1" type="ORF">AWY79_07135</name>
    <name evidence="2" type="ORF">EDC59_101293</name>
</gene>
<dbReference type="AlphaFoldDB" id="A0A126QM58"/>
<organism evidence="2 4">
    <name type="scientific">Pseudodesulfovibrio indicus</name>
    <dbReference type="NCBI Taxonomy" id="1716143"/>
    <lineage>
        <taxon>Bacteria</taxon>
        <taxon>Pseudomonadati</taxon>
        <taxon>Thermodesulfobacteriota</taxon>
        <taxon>Desulfovibrionia</taxon>
        <taxon>Desulfovibrionales</taxon>
        <taxon>Desulfovibrionaceae</taxon>
    </lineage>
</organism>
<dbReference type="RefSeq" id="WP_066801970.1">
    <property type="nucleotide sequence ID" value="NZ_CP014206.1"/>
</dbReference>
<evidence type="ECO:0000313" key="3">
    <source>
        <dbReference type="Proteomes" id="UP000055611"/>
    </source>
</evidence>
<dbReference type="EMBL" id="SOBK01000001">
    <property type="protein sequence ID" value="TDT91890.1"/>
    <property type="molecule type" value="Genomic_DNA"/>
</dbReference>
<name>A0A126QM58_9BACT</name>
<dbReference type="Proteomes" id="UP000295506">
    <property type="component" value="Unassembled WGS sequence"/>
</dbReference>
<proteinExistence type="predicted"/>
<reference evidence="2 4" key="2">
    <citation type="submission" date="2019-03" db="EMBL/GenBank/DDBJ databases">
        <title>Genomic Encyclopedia of Type Strains, Phase IV (KMG-IV): sequencing the most valuable type-strain genomes for metagenomic binning, comparative biology and taxonomic classification.</title>
        <authorList>
            <person name="Goeker M."/>
        </authorList>
    </citation>
    <scope>NUCLEOTIDE SEQUENCE [LARGE SCALE GENOMIC DNA]</scope>
    <source>
        <strain evidence="2 4">DSM 101483</strain>
    </source>
</reference>